<dbReference type="InterPro" id="IPR010499">
    <property type="entry name" value="AraC_E-bd"/>
</dbReference>
<keyword evidence="1 3" id="KW-0238">DNA-binding</keyword>
<dbReference type="GO" id="GO:0003700">
    <property type="term" value="F:DNA-binding transcription factor activity"/>
    <property type="evidence" value="ECO:0007669"/>
    <property type="project" value="InterPro"/>
</dbReference>
<dbReference type="EMBL" id="JACHIR010000001">
    <property type="protein sequence ID" value="MBB5896253.1"/>
    <property type="molecule type" value="Genomic_DNA"/>
</dbReference>
<gene>
    <name evidence="3" type="ORF">BJ998_007449</name>
</gene>
<feature type="domain" description="HTH merR-type" evidence="2">
    <location>
        <begin position="19"/>
        <end position="89"/>
    </location>
</feature>
<proteinExistence type="predicted"/>
<dbReference type="Gene3D" id="3.20.80.10">
    <property type="entry name" value="Regulatory factor, effector binding domain"/>
    <property type="match status" value="1"/>
</dbReference>
<sequence length="284" mass="31129">MDPEHADDAAAGRAPEDQELSIGAFSRRSRLSIKALRVYDRLGLVTPVRVDQHNGYRWYLESQLETARLVGLLRRLDMPLAQIAEIVAAPEPAAAEQLVAYWAEVERRVTSQRELVDYLAGKLTGRTGGDCVVRRRDVPEQCVLTEQRHVQADGLSCWIGAALGRLGKAATDVGGLAGNPFVVYYGAVDEDSDGPVEVCVPIDPSRAGDSAVATRREPAHQQAYTRLRRAQVEFPQILAAYDQVTHWIGEHGLTAVGAPREVYFGDFMAAAPDDEVCEVAFPIH</sequence>
<evidence type="ECO:0000313" key="3">
    <source>
        <dbReference type="EMBL" id="MBB5896253.1"/>
    </source>
</evidence>
<dbReference type="SUPFAM" id="SSF46955">
    <property type="entry name" value="Putative DNA-binding domain"/>
    <property type="match status" value="1"/>
</dbReference>
<dbReference type="PANTHER" id="PTHR30204">
    <property type="entry name" value="REDOX-CYCLING DRUG-SENSING TRANSCRIPTIONAL ACTIVATOR SOXR"/>
    <property type="match status" value="1"/>
</dbReference>
<accession>A0A7W9KPW5</accession>
<dbReference type="PROSITE" id="PS50937">
    <property type="entry name" value="HTH_MERR_2"/>
    <property type="match status" value="1"/>
</dbReference>
<evidence type="ECO:0000256" key="1">
    <source>
        <dbReference type="ARBA" id="ARBA00023125"/>
    </source>
</evidence>
<dbReference type="InterPro" id="IPR000551">
    <property type="entry name" value="MerR-type_HTH_dom"/>
</dbReference>
<evidence type="ECO:0000259" key="2">
    <source>
        <dbReference type="PROSITE" id="PS50937"/>
    </source>
</evidence>
<dbReference type="SMART" id="SM00422">
    <property type="entry name" value="HTH_MERR"/>
    <property type="match status" value="1"/>
</dbReference>
<dbReference type="Pfam" id="PF13411">
    <property type="entry name" value="MerR_1"/>
    <property type="match status" value="1"/>
</dbReference>
<dbReference type="RefSeq" id="WP_184867937.1">
    <property type="nucleotide sequence ID" value="NZ_BAAAWY010000101.1"/>
</dbReference>
<dbReference type="InterPro" id="IPR009061">
    <property type="entry name" value="DNA-bd_dom_put_sf"/>
</dbReference>
<dbReference type="Proteomes" id="UP000585638">
    <property type="component" value="Unassembled WGS sequence"/>
</dbReference>
<name>A0A7W9KPW5_9PSEU</name>
<dbReference type="SMART" id="SM00871">
    <property type="entry name" value="AraC_E_bind"/>
    <property type="match status" value="1"/>
</dbReference>
<comment type="caution">
    <text evidence="3">The sequence shown here is derived from an EMBL/GenBank/DDBJ whole genome shotgun (WGS) entry which is preliminary data.</text>
</comment>
<reference evidence="3 4" key="1">
    <citation type="submission" date="2020-08" db="EMBL/GenBank/DDBJ databases">
        <title>Sequencing the genomes of 1000 actinobacteria strains.</title>
        <authorList>
            <person name="Klenk H.-P."/>
        </authorList>
    </citation>
    <scope>NUCLEOTIDE SEQUENCE [LARGE SCALE GENOMIC DNA]</scope>
    <source>
        <strain evidence="3 4">DSM 43851</strain>
    </source>
</reference>
<dbReference type="InterPro" id="IPR011256">
    <property type="entry name" value="Reg_factor_effector_dom_sf"/>
</dbReference>
<dbReference type="InterPro" id="IPR047057">
    <property type="entry name" value="MerR_fam"/>
</dbReference>
<dbReference type="SUPFAM" id="SSF55136">
    <property type="entry name" value="Probable bacterial effector-binding domain"/>
    <property type="match status" value="1"/>
</dbReference>
<protein>
    <submittedName>
        <fullName evidence="3">DNA-binding transcriptional MerR regulator/effector-binding domain-containing protein</fullName>
    </submittedName>
</protein>
<dbReference type="Gene3D" id="1.10.1660.10">
    <property type="match status" value="1"/>
</dbReference>
<evidence type="ECO:0000313" key="4">
    <source>
        <dbReference type="Proteomes" id="UP000585638"/>
    </source>
</evidence>
<keyword evidence="4" id="KW-1185">Reference proteome</keyword>
<dbReference type="AlphaFoldDB" id="A0A7W9KPW5"/>
<dbReference type="GO" id="GO:0003677">
    <property type="term" value="F:DNA binding"/>
    <property type="evidence" value="ECO:0007669"/>
    <property type="project" value="UniProtKB-KW"/>
</dbReference>
<dbReference type="PANTHER" id="PTHR30204:SF97">
    <property type="entry name" value="MERR FAMILY REGULATORY PROTEIN"/>
    <property type="match status" value="1"/>
</dbReference>
<organism evidence="3 4">
    <name type="scientific">Kutzneria kofuensis</name>
    <dbReference type="NCBI Taxonomy" id="103725"/>
    <lineage>
        <taxon>Bacteria</taxon>
        <taxon>Bacillati</taxon>
        <taxon>Actinomycetota</taxon>
        <taxon>Actinomycetes</taxon>
        <taxon>Pseudonocardiales</taxon>
        <taxon>Pseudonocardiaceae</taxon>
        <taxon>Kutzneria</taxon>
    </lineage>
</organism>
<dbReference type="PROSITE" id="PS00552">
    <property type="entry name" value="HTH_MERR_1"/>
    <property type="match status" value="1"/>
</dbReference>